<gene>
    <name evidence="2" type="ORF">TorRG33x02_097310</name>
</gene>
<keyword evidence="3" id="KW-1185">Reference proteome</keyword>
<feature type="compositionally biased region" description="Basic and acidic residues" evidence="1">
    <location>
        <begin position="24"/>
        <end position="43"/>
    </location>
</feature>
<dbReference type="PANTHER" id="PTHR34539:SF15">
    <property type="match status" value="1"/>
</dbReference>
<feature type="region of interest" description="Disordered" evidence="1">
    <location>
        <begin position="1"/>
        <end position="57"/>
    </location>
</feature>
<dbReference type="Proteomes" id="UP000237000">
    <property type="component" value="Unassembled WGS sequence"/>
</dbReference>
<protein>
    <submittedName>
        <fullName evidence="2">Uncharacterized protein</fullName>
    </submittedName>
</protein>
<dbReference type="OrthoDB" id="1717367at2759"/>
<sequence length="228" mass="24240">MDGNCDSIKKRVRADSEDSDANSDESKRVRADPDGSKPVRVDSDANSAESDLDSPGARLLQDDLLNILEETELAPERDPAIQGLDSVIRSFEEEIHVLDPQAPEAMHVTTDSGESQPELGYLLGASDDELGLPPTGGSVEEEGKIEAVDFERSSSDAVGFDGMLLFGDEIPSYDSFGFGIGVESNGGGGDEGESEYVALGGLFDGWDGSYESGAVSEVLWRTETLPAM</sequence>
<proteinExistence type="predicted"/>
<accession>A0A2P5F9N3</accession>
<dbReference type="STRING" id="63057.A0A2P5F9N3"/>
<reference evidence="3" key="1">
    <citation type="submission" date="2016-06" db="EMBL/GenBank/DDBJ databases">
        <title>Parallel loss of symbiosis genes in relatives of nitrogen-fixing non-legume Parasponia.</title>
        <authorList>
            <person name="Van Velzen R."/>
            <person name="Holmer R."/>
            <person name="Bu F."/>
            <person name="Rutten L."/>
            <person name="Van Zeijl A."/>
            <person name="Liu W."/>
            <person name="Santuari L."/>
            <person name="Cao Q."/>
            <person name="Sharma T."/>
            <person name="Shen D."/>
            <person name="Roswanjaya Y."/>
            <person name="Wardhani T."/>
            <person name="Kalhor M.S."/>
            <person name="Jansen J."/>
            <person name="Van den Hoogen J."/>
            <person name="Gungor B."/>
            <person name="Hartog M."/>
            <person name="Hontelez J."/>
            <person name="Verver J."/>
            <person name="Yang W.-C."/>
            <person name="Schijlen E."/>
            <person name="Repin R."/>
            <person name="Schilthuizen M."/>
            <person name="Schranz E."/>
            <person name="Heidstra R."/>
            <person name="Miyata K."/>
            <person name="Fedorova E."/>
            <person name="Kohlen W."/>
            <person name="Bisseling T."/>
            <person name="Smit S."/>
            <person name="Geurts R."/>
        </authorList>
    </citation>
    <scope>NUCLEOTIDE SEQUENCE [LARGE SCALE GENOMIC DNA]</scope>
    <source>
        <strain evidence="3">cv. RG33-2</strain>
    </source>
</reference>
<organism evidence="2 3">
    <name type="scientific">Trema orientale</name>
    <name type="common">Charcoal tree</name>
    <name type="synonym">Celtis orientalis</name>
    <dbReference type="NCBI Taxonomy" id="63057"/>
    <lineage>
        <taxon>Eukaryota</taxon>
        <taxon>Viridiplantae</taxon>
        <taxon>Streptophyta</taxon>
        <taxon>Embryophyta</taxon>
        <taxon>Tracheophyta</taxon>
        <taxon>Spermatophyta</taxon>
        <taxon>Magnoliopsida</taxon>
        <taxon>eudicotyledons</taxon>
        <taxon>Gunneridae</taxon>
        <taxon>Pentapetalae</taxon>
        <taxon>rosids</taxon>
        <taxon>fabids</taxon>
        <taxon>Rosales</taxon>
        <taxon>Cannabaceae</taxon>
        <taxon>Trema</taxon>
    </lineage>
</organism>
<feature type="compositionally biased region" description="Basic and acidic residues" evidence="1">
    <location>
        <begin position="7"/>
        <end position="16"/>
    </location>
</feature>
<evidence type="ECO:0000313" key="3">
    <source>
        <dbReference type="Proteomes" id="UP000237000"/>
    </source>
</evidence>
<evidence type="ECO:0000256" key="1">
    <source>
        <dbReference type="SAM" id="MobiDB-lite"/>
    </source>
</evidence>
<comment type="caution">
    <text evidence="2">The sequence shown here is derived from an EMBL/GenBank/DDBJ whole genome shotgun (WGS) entry which is preliminary data.</text>
</comment>
<dbReference type="PANTHER" id="PTHR34539">
    <property type="entry name" value="T6J4.11 PROTEIN"/>
    <property type="match status" value="1"/>
</dbReference>
<dbReference type="EMBL" id="JXTC01000051">
    <property type="protein sequence ID" value="PON94484.1"/>
    <property type="molecule type" value="Genomic_DNA"/>
</dbReference>
<evidence type="ECO:0000313" key="2">
    <source>
        <dbReference type="EMBL" id="PON94484.1"/>
    </source>
</evidence>
<dbReference type="AlphaFoldDB" id="A0A2P5F9N3"/>
<dbReference type="InParanoid" id="A0A2P5F9N3"/>
<name>A0A2P5F9N3_TREOI</name>